<accession>A0A7I9VHQ0</accession>
<dbReference type="Proteomes" id="UP000503640">
    <property type="component" value="Unassembled WGS sequence"/>
</dbReference>
<feature type="compositionally biased region" description="Low complexity" evidence="1">
    <location>
        <begin position="44"/>
        <end position="61"/>
    </location>
</feature>
<proteinExistence type="predicted"/>
<dbReference type="PANTHER" id="PTHR36304:SF4">
    <property type="entry name" value="DUF4388 DOMAIN-CONTAINING PROTEIN"/>
    <property type="match status" value="1"/>
</dbReference>
<dbReference type="EMBL" id="BJTG01000001">
    <property type="protein sequence ID" value="GEJ55769.1"/>
    <property type="molecule type" value="Genomic_DNA"/>
</dbReference>
<dbReference type="SUPFAM" id="SSF160246">
    <property type="entry name" value="EspE N-terminal domain-like"/>
    <property type="match status" value="1"/>
</dbReference>
<sequence>MQEVRAGGPAASYVQLAIGARSRDRSMSLDDEPSIPVLHRVTAQPARGAAPSAPSARVAAQPRPPASLAGTLSALPVPELLEFMRGSRRSGLLAFRGGAGLAALRFRDGKIVGATVPGMPRLGQVLAYDRKLSPAAVEAVAARATEARVPVGELLVRAGLVDPEAVEHAVTRQIQHAVKQLVRWEDGEFTLSRDGDGAVAQAVPVAVDPQAALLEAFRQLDEAARDGEPR</sequence>
<dbReference type="InterPro" id="IPR025497">
    <property type="entry name" value="PatA-like_N"/>
</dbReference>
<feature type="domain" description="PatA-like N-terminal" evidence="2">
    <location>
        <begin position="69"/>
        <end position="223"/>
    </location>
</feature>
<evidence type="ECO:0000256" key="1">
    <source>
        <dbReference type="SAM" id="MobiDB-lite"/>
    </source>
</evidence>
<comment type="caution">
    <text evidence="3">The sequence shown here is derived from an EMBL/GenBank/DDBJ whole genome shotgun (WGS) entry which is preliminary data.</text>
</comment>
<dbReference type="Pfam" id="PF14332">
    <property type="entry name" value="DUF4388"/>
    <property type="match status" value="1"/>
</dbReference>
<name>A0A7I9VHQ0_9BACT</name>
<protein>
    <recommendedName>
        <fullName evidence="2">PatA-like N-terminal domain-containing protein</fullName>
    </recommendedName>
</protein>
<evidence type="ECO:0000313" key="4">
    <source>
        <dbReference type="Proteomes" id="UP000503640"/>
    </source>
</evidence>
<reference evidence="4" key="1">
    <citation type="journal article" date="2020" name="Appl. Environ. Microbiol.">
        <title>Diazotrophic Anaeromyxobacter Isolates from Soils.</title>
        <authorList>
            <person name="Masuda Y."/>
            <person name="Yamanaka H."/>
            <person name="Xu Z.X."/>
            <person name="Shiratori Y."/>
            <person name="Aono T."/>
            <person name="Amachi S."/>
            <person name="Senoo K."/>
            <person name="Itoh H."/>
        </authorList>
    </citation>
    <scope>NUCLEOTIDE SEQUENCE [LARGE SCALE GENOMIC DNA]</scope>
    <source>
        <strain evidence="4">R267</strain>
    </source>
</reference>
<dbReference type="AlphaFoldDB" id="A0A7I9VHQ0"/>
<evidence type="ECO:0000259" key="2">
    <source>
        <dbReference type="Pfam" id="PF14332"/>
    </source>
</evidence>
<keyword evidence="4" id="KW-1185">Reference proteome</keyword>
<dbReference type="InterPro" id="IPR037257">
    <property type="entry name" value="T2SS_E_N_sf"/>
</dbReference>
<evidence type="ECO:0000313" key="3">
    <source>
        <dbReference type="EMBL" id="GEJ55769.1"/>
    </source>
</evidence>
<dbReference type="PANTHER" id="PTHR36304">
    <property type="entry name" value="DOMAIN GTPASE-ACTIVATING PROTEIN, PUTATIVE-RELATED-RELATED"/>
    <property type="match status" value="1"/>
</dbReference>
<gene>
    <name evidence="3" type="ORF">AMYX_05100</name>
</gene>
<feature type="region of interest" description="Disordered" evidence="1">
    <location>
        <begin position="44"/>
        <end position="70"/>
    </location>
</feature>
<organism evidence="3 4">
    <name type="scientific">Anaeromyxobacter diazotrophicus</name>
    <dbReference type="NCBI Taxonomy" id="2590199"/>
    <lineage>
        <taxon>Bacteria</taxon>
        <taxon>Pseudomonadati</taxon>
        <taxon>Myxococcota</taxon>
        <taxon>Myxococcia</taxon>
        <taxon>Myxococcales</taxon>
        <taxon>Cystobacterineae</taxon>
        <taxon>Anaeromyxobacteraceae</taxon>
        <taxon>Anaeromyxobacter</taxon>
    </lineage>
</organism>